<keyword evidence="3" id="KW-0732">Signal</keyword>
<reference evidence="5 6" key="1">
    <citation type="journal article" date="2010" name="J. Bacteriol.">
        <title>Genome sequence of Lentisphaera araneosa HTCC2155T, the type species of the order Lentisphaerales in the phylum Lentisphaerae.</title>
        <authorList>
            <person name="Thrash J.C."/>
            <person name="Cho J.C."/>
            <person name="Vergin K.L."/>
            <person name="Morris R.M."/>
            <person name="Giovannoni S.J."/>
        </authorList>
    </citation>
    <scope>NUCLEOTIDE SEQUENCE [LARGE SCALE GENOMIC DNA]</scope>
    <source>
        <strain evidence="5 6">HTCC2155</strain>
    </source>
</reference>
<feature type="domain" description="Sulfatase N-terminal" evidence="4">
    <location>
        <begin position="22"/>
        <end position="374"/>
    </location>
</feature>
<dbReference type="PANTHER" id="PTHR42693:SF53">
    <property type="entry name" value="ENDO-4-O-SULFATASE"/>
    <property type="match status" value="1"/>
</dbReference>
<keyword evidence="6" id="KW-1185">Reference proteome</keyword>
<evidence type="ECO:0000313" key="5">
    <source>
        <dbReference type="EMBL" id="EDM29546.1"/>
    </source>
</evidence>
<dbReference type="OrthoDB" id="9762941at2"/>
<dbReference type="eggNOG" id="COG3119">
    <property type="taxonomic scope" value="Bacteria"/>
</dbReference>
<dbReference type="STRING" id="313628.LNTAR_17388"/>
<comment type="caution">
    <text evidence="5">The sequence shown here is derived from an EMBL/GenBank/DDBJ whole genome shotgun (WGS) entry which is preliminary data.</text>
</comment>
<sequence>MLRKLLPTLFFLCCASFAAERPNILFIMTDDQWRREFNFLPEGRDGQGKVRNLTPTIDKLSSEGIILDRMYATSTVCTPSRYSILSGEYPSRSLDSGFLRDMKDYGNQPNPHFNVHITPGKANMGSVLKANGYFTGFAGKNHVIHDEAIKVPSIKPFRNADPFDAKTQAYLQKKQAAEVQRVLNNGFDFAGSIYAGNVPGHMPVEMEAHNMDWVTKAGLDFLNLAEKQEKPFYLHFCTTLNHGPGPAGEKYSADPRFTAAGVLEEKLRVQPSRESIIERLKAAGIPYKGDHSDPLWLDDGITAIVNKIDQMGKLDNTIIFFFNDNGMGAKGALYEGGALSPTFVWGKPLKGGRRLNQLLANIDFAPTVYELCGIRKELQPKMDGKSFVSLLKGDDKPVNEAVFLQIGSTRAVLKDEFKYIAWRIHPDREKNFDVKIKDKALYHIASTRGGRGLEKKIPKNYKAYWDKDQLYDLRKDRKEQINLAKNPEYAQKLKSMQKLLSDHIKEQPGTFGEF</sequence>
<dbReference type="AlphaFoldDB" id="A6DFG6"/>
<keyword evidence="2" id="KW-0378">Hydrolase</keyword>
<dbReference type="InterPro" id="IPR050738">
    <property type="entry name" value="Sulfatase"/>
</dbReference>
<evidence type="ECO:0000259" key="4">
    <source>
        <dbReference type="Pfam" id="PF00884"/>
    </source>
</evidence>
<organism evidence="5 6">
    <name type="scientific">Lentisphaera araneosa HTCC2155</name>
    <dbReference type="NCBI Taxonomy" id="313628"/>
    <lineage>
        <taxon>Bacteria</taxon>
        <taxon>Pseudomonadati</taxon>
        <taxon>Lentisphaerota</taxon>
        <taxon>Lentisphaeria</taxon>
        <taxon>Lentisphaerales</taxon>
        <taxon>Lentisphaeraceae</taxon>
        <taxon>Lentisphaera</taxon>
    </lineage>
</organism>
<feature type="signal peptide" evidence="3">
    <location>
        <begin position="1"/>
        <end position="18"/>
    </location>
</feature>
<protein>
    <submittedName>
        <fullName evidence="5">Arylsulfatase</fullName>
    </submittedName>
</protein>
<gene>
    <name evidence="5" type="ORF">LNTAR_17388</name>
</gene>
<dbReference type="EMBL" id="ABCK01000001">
    <property type="protein sequence ID" value="EDM29546.1"/>
    <property type="molecule type" value="Genomic_DNA"/>
</dbReference>
<dbReference type="SUPFAM" id="SSF53649">
    <property type="entry name" value="Alkaline phosphatase-like"/>
    <property type="match status" value="1"/>
</dbReference>
<dbReference type="Gene3D" id="3.40.720.10">
    <property type="entry name" value="Alkaline Phosphatase, subunit A"/>
    <property type="match status" value="2"/>
</dbReference>
<comment type="similarity">
    <text evidence="1">Belongs to the sulfatase family.</text>
</comment>
<name>A6DFG6_9BACT</name>
<dbReference type="Pfam" id="PF00884">
    <property type="entry name" value="Sulfatase"/>
    <property type="match status" value="1"/>
</dbReference>
<evidence type="ECO:0000256" key="3">
    <source>
        <dbReference type="SAM" id="SignalP"/>
    </source>
</evidence>
<dbReference type="PANTHER" id="PTHR42693">
    <property type="entry name" value="ARYLSULFATASE FAMILY MEMBER"/>
    <property type="match status" value="1"/>
</dbReference>
<proteinExistence type="inferred from homology"/>
<evidence type="ECO:0000313" key="6">
    <source>
        <dbReference type="Proteomes" id="UP000004947"/>
    </source>
</evidence>
<evidence type="ECO:0000256" key="1">
    <source>
        <dbReference type="ARBA" id="ARBA00008779"/>
    </source>
</evidence>
<dbReference type="Proteomes" id="UP000004947">
    <property type="component" value="Unassembled WGS sequence"/>
</dbReference>
<dbReference type="InterPro" id="IPR000917">
    <property type="entry name" value="Sulfatase_N"/>
</dbReference>
<evidence type="ECO:0000256" key="2">
    <source>
        <dbReference type="ARBA" id="ARBA00022801"/>
    </source>
</evidence>
<dbReference type="RefSeq" id="WP_007276668.1">
    <property type="nucleotide sequence ID" value="NZ_ABCK01000001.1"/>
</dbReference>
<feature type="chain" id="PRO_5002691056" evidence="3">
    <location>
        <begin position="19"/>
        <end position="514"/>
    </location>
</feature>
<dbReference type="InterPro" id="IPR017850">
    <property type="entry name" value="Alkaline_phosphatase_core_sf"/>
</dbReference>
<dbReference type="GO" id="GO:0004065">
    <property type="term" value="F:arylsulfatase activity"/>
    <property type="evidence" value="ECO:0007669"/>
    <property type="project" value="TreeGrafter"/>
</dbReference>
<accession>A6DFG6</accession>